<organism evidence="2">
    <name type="scientific">Haptolina ericina</name>
    <dbReference type="NCBI Taxonomy" id="156174"/>
    <lineage>
        <taxon>Eukaryota</taxon>
        <taxon>Haptista</taxon>
        <taxon>Haptophyta</taxon>
        <taxon>Prymnesiophyceae</taxon>
        <taxon>Prymnesiales</taxon>
        <taxon>Prymnesiaceae</taxon>
        <taxon>Haptolina</taxon>
    </lineage>
</organism>
<evidence type="ECO:0000313" key="2">
    <source>
        <dbReference type="EMBL" id="CAE0124365.1"/>
    </source>
</evidence>
<dbReference type="SUPFAM" id="SSF48371">
    <property type="entry name" value="ARM repeat"/>
    <property type="match status" value="1"/>
</dbReference>
<sequence length="179" mass="18935">MIEAGAVGPLLDLLKTATRPSVQEKAAEAIARVGAIAPGAEMILLLGGKAVLEQVERMGSQSAKRSAAKALRRVCTEQLMGQRAQRQQDVPSRPAAAPDVSSTEPACATAMEVLAEVDAEDGAAEDVGTRHTDRQSVMHGQGVDAEWSARAWDVEWKAEEHSSAVTQTEGERILVTPAL</sequence>
<dbReference type="InterPro" id="IPR000225">
    <property type="entry name" value="Armadillo"/>
</dbReference>
<dbReference type="AlphaFoldDB" id="A0A7S3B4I0"/>
<proteinExistence type="predicted"/>
<dbReference type="Pfam" id="PF00514">
    <property type="entry name" value="Arm"/>
    <property type="match status" value="1"/>
</dbReference>
<accession>A0A7S3B4I0</accession>
<gene>
    <name evidence="2" type="ORF">HERI1096_LOCUS25002</name>
</gene>
<name>A0A7S3B4I0_9EUKA</name>
<dbReference type="InterPro" id="IPR011989">
    <property type="entry name" value="ARM-like"/>
</dbReference>
<evidence type="ECO:0000256" key="1">
    <source>
        <dbReference type="SAM" id="MobiDB-lite"/>
    </source>
</evidence>
<dbReference type="InterPro" id="IPR016024">
    <property type="entry name" value="ARM-type_fold"/>
</dbReference>
<dbReference type="EMBL" id="HBHX01045177">
    <property type="protein sequence ID" value="CAE0124365.1"/>
    <property type="molecule type" value="Transcribed_RNA"/>
</dbReference>
<feature type="region of interest" description="Disordered" evidence="1">
    <location>
        <begin position="80"/>
        <end position="103"/>
    </location>
</feature>
<reference evidence="2" key="1">
    <citation type="submission" date="2021-01" db="EMBL/GenBank/DDBJ databases">
        <authorList>
            <person name="Corre E."/>
            <person name="Pelletier E."/>
            <person name="Niang G."/>
            <person name="Scheremetjew M."/>
            <person name="Finn R."/>
            <person name="Kale V."/>
            <person name="Holt S."/>
            <person name="Cochrane G."/>
            <person name="Meng A."/>
            <person name="Brown T."/>
            <person name="Cohen L."/>
        </authorList>
    </citation>
    <scope>NUCLEOTIDE SEQUENCE</scope>
    <source>
        <strain evidence="2">CCMP281</strain>
    </source>
</reference>
<dbReference type="Gene3D" id="1.25.10.10">
    <property type="entry name" value="Leucine-rich Repeat Variant"/>
    <property type="match status" value="1"/>
</dbReference>
<protein>
    <submittedName>
        <fullName evidence="2">Uncharacterized protein</fullName>
    </submittedName>
</protein>